<dbReference type="SMART" id="SM00344">
    <property type="entry name" value="HTH_ASNC"/>
    <property type="match status" value="1"/>
</dbReference>
<dbReference type="CDD" id="cd00090">
    <property type="entry name" value="HTH_ARSR"/>
    <property type="match status" value="1"/>
</dbReference>
<comment type="caution">
    <text evidence="5">The sequence shown here is derived from an EMBL/GenBank/DDBJ whole genome shotgun (WGS) entry which is preliminary data.</text>
</comment>
<evidence type="ECO:0000256" key="3">
    <source>
        <dbReference type="ARBA" id="ARBA00023163"/>
    </source>
</evidence>
<dbReference type="InterPro" id="IPR011008">
    <property type="entry name" value="Dimeric_a/b-barrel"/>
</dbReference>
<dbReference type="InterPro" id="IPR036390">
    <property type="entry name" value="WH_DNA-bd_sf"/>
</dbReference>
<accession>A0ABN3LKN0</accession>
<dbReference type="Proteomes" id="UP001501358">
    <property type="component" value="Unassembled WGS sequence"/>
</dbReference>
<dbReference type="SUPFAM" id="SSF54909">
    <property type="entry name" value="Dimeric alpha+beta barrel"/>
    <property type="match status" value="1"/>
</dbReference>
<evidence type="ECO:0000313" key="5">
    <source>
        <dbReference type="EMBL" id="GAA2483689.1"/>
    </source>
</evidence>
<evidence type="ECO:0000313" key="6">
    <source>
        <dbReference type="Proteomes" id="UP001501358"/>
    </source>
</evidence>
<gene>
    <name evidence="5" type="ORF">GCM10010406_20000</name>
</gene>
<organism evidence="5 6">
    <name type="scientific">Streptomyces thermolineatus</name>
    <dbReference type="NCBI Taxonomy" id="44033"/>
    <lineage>
        <taxon>Bacteria</taxon>
        <taxon>Bacillati</taxon>
        <taxon>Actinomycetota</taxon>
        <taxon>Actinomycetes</taxon>
        <taxon>Kitasatosporales</taxon>
        <taxon>Streptomycetaceae</taxon>
        <taxon>Streptomyces</taxon>
    </lineage>
</organism>
<evidence type="ECO:0000256" key="1">
    <source>
        <dbReference type="ARBA" id="ARBA00023015"/>
    </source>
</evidence>
<dbReference type="PANTHER" id="PTHR30154">
    <property type="entry name" value="LEUCINE-RESPONSIVE REGULATORY PROTEIN"/>
    <property type="match status" value="1"/>
</dbReference>
<reference evidence="5 6" key="1">
    <citation type="journal article" date="2019" name="Int. J. Syst. Evol. Microbiol.">
        <title>The Global Catalogue of Microorganisms (GCM) 10K type strain sequencing project: providing services to taxonomists for standard genome sequencing and annotation.</title>
        <authorList>
            <consortium name="The Broad Institute Genomics Platform"/>
            <consortium name="The Broad Institute Genome Sequencing Center for Infectious Disease"/>
            <person name="Wu L."/>
            <person name="Ma J."/>
        </authorList>
    </citation>
    <scope>NUCLEOTIDE SEQUENCE [LARGE SCALE GENOMIC DNA]</scope>
    <source>
        <strain evidence="5 6">JCM 6307</strain>
    </source>
</reference>
<dbReference type="InterPro" id="IPR019888">
    <property type="entry name" value="Tscrpt_reg_AsnC-like"/>
</dbReference>
<dbReference type="Pfam" id="PF13412">
    <property type="entry name" value="HTH_24"/>
    <property type="match status" value="1"/>
</dbReference>
<dbReference type="InterPro" id="IPR036388">
    <property type="entry name" value="WH-like_DNA-bd_sf"/>
</dbReference>
<keyword evidence="2" id="KW-0238">DNA-binding</keyword>
<dbReference type="Gene3D" id="1.10.10.10">
    <property type="entry name" value="Winged helix-like DNA-binding domain superfamily/Winged helix DNA-binding domain"/>
    <property type="match status" value="1"/>
</dbReference>
<dbReference type="EMBL" id="BAAATA010000008">
    <property type="protein sequence ID" value="GAA2483689.1"/>
    <property type="molecule type" value="Genomic_DNA"/>
</dbReference>
<evidence type="ECO:0000259" key="4">
    <source>
        <dbReference type="PROSITE" id="PS50956"/>
    </source>
</evidence>
<evidence type="ECO:0000256" key="2">
    <source>
        <dbReference type="ARBA" id="ARBA00023125"/>
    </source>
</evidence>
<dbReference type="PROSITE" id="PS50956">
    <property type="entry name" value="HTH_ASNC_2"/>
    <property type="match status" value="1"/>
</dbReference>
<feature type="domain" description="HTH asnC-type" evidence="4">
    <location>
        <begin position="5"/>
        <end position="66"/>
    </location>
</feature>
<name>A0ABN3LKN0_9ACTN</name>
<keyword evidence="6" id="KW-1185">Reference proteome</keyword>
<proteinExistence type="predicted"/>
<keyword evidence="1" id="KW-0805">Transcription regulation</keyword>
<dbReference type="Gene3D" id="3.30.70.920">
    <property type="match status" value="1"/>
</dbReference>
<dbReference type="PANTHER" id="PTHR30154:SF53">
    <property type="entry name" value="HTH-TYPE TRANSCRIPTIONAL REGULATOR LRPC"/>
    <property type="match status" value="1"/>
</dbReference>
<dbReference type="SUPFAM" id="SSF46785">
    <property type="entry name" value="Winged helix' DNA-binding domain"/>
    <property type="match status" value="1"/>
</dbReference>
<dbReference type="InterPro" id="IPR011991">
    <property type="entry name" value="ArsR-like_HTH"/>
</dbReference>
<dbReference type="Pfam" id="PF01037">
    <property type="entry name" value="AsnC_trans_reg"/>
    <property type="match status" value="1"/>
</dbReference>
<dbReference type="InterPro" id="IPR000485">
    <property type="entry name" value="AsnC-type_HTH_dom"/>
</dbReference>
<keyword evidence="3" id="KW-0804">Transcription</keyword>
<sequence length="154" mass="16827">MKITLDALDRALLDALQADARLSFNELARRVHLSPPTVAQRVRRMEEAGVITGYRAQVDPVAAGLPVVAHVRMKCYGARCITVHPELLEDLPEVVEVSRLTGDICSMAKVVTESVMELERVLERLASYGGTSSAMVLSTPIAWRPLPHPSADRG</sequence>
<dbReference type="PRINTS" id="PR00033">
    <property type="entry name" value="HTHASNC"/>
</dbReference>
<dbReference type="InterPro" id="IPR019887">
    <property type="entry name" value="Tscrpt_reg_AsnC/Lrp_C"/>
</dbReference>
<protein>
    <submittedName>
        <fullName evidence="5">Lrp/AsnC family transcriptional regulator</fullName>
    </submittedName>
</protein>
<dbReference type="RefSeq" id="WP_259370978.1">
    <property type="nucleotide sequence ID" value="NZ_BAAATA010000008.1"/>
</dbReference>